<reference evidence="2 3" key="1">
    <citation type="submission" date="2016-10" db="EMBL/GenBank/DDBJ databases">
        <authorList>
            <person name="de Groot N.N."/>
        </authorList>
    </citation>
    <scope>NUCLEOTIDE SEQUENCE [LARGE SCALE GENOMIC DNA]</scope>
    <source>
        <strain evidence="2 3">LMG 24775</strain>
    </source>
</reference>
<proteinExistence type="predicted"/>
<reference evidence="1 4" key="2">
    <citation type="submission" date="2020-12" db="EMBL/GenBank/DDBJ databases">
        <title>FDA dAtabase for Regulatory Grade micrObial Sequences (FDA-ARGOS): Supporting development and validation of Infectious Disease Dx tests.</title>
        <authorList>
            <person name="Sproer C."/>
            <person name="Gronow S."/>
            <person name="Severitt S."/>
            <person name="Schroder I."/>
            <person name="Tallon L."/>
            <person name="Sadzewicz L."/>
            <person name="Zhao X."/>
            <person name="Boylan J."/>
            <person name="Ott S."/>
            <person name="Bowen H."/>
            <person name="Vavikolanu K."/>
            <person name="Mehta A."/>
            <person name="Aluvathingal J."/>
            <person name="Nadendla S."/>
            <person name="Lowell S."/>
            <person name="Myers T."/>
            <person name="Yan Y."/>
            <person name="Sichtig H."/>
        </authorList>
    </citation>
    <scope>NUCLEOTIDE SEQUENCE [LARGE SCALE GENOMIC DNA]</scope>
    <source>
        <strain evidence="1 4">FDAARGOS_890</strain>
    </source>
</reference>
<evidence type="ECO:0000313" key="1">
    <source>
        <dbReference type="EMBL" id="QPS78901.1"/>
    </source>
</evidence>
<dbReference type="RefSeq" id="WP_012203259.1">
    <property type="nucleotide sequence ID" value="NZ_CP065748.1"/>
</dbReference>
<evidence type="ECO:0000313" key="4">
    <source>
        <dbReference type="Proteomes" id="UP000595064"/>
    </source>
</evidence>
<dbReference type="Proteomes" id="UP000183417">
    <property type="component" value="Unassembled WGS sequence"/>
</dbReference>
<accession>A0A1H3E7B1</accession>
<dbReference type="EMBL" id="FNPE01000001">
    <property type="protein sequence ID" value="SDX74623.1"/>
    <property type="molecule type" value="Genomic_DNA"/>
</dbReference>
<dbReference type="KEGG" id="dla:I6G47_17895"/>
<evidence type="ECO:0000313" key="2">
    <source>
        <dbReference type="EMBL" id="SDX74623.1"/>
    </source>
</evidence>
<keyword evidence="4" id="KW-1185">Reference proteome</keyword>
<evidence type="ECO:0000313" key="3">
    <source>
        <dbReference type="Proteomes" id="UP000183417"/>
    </source>
</evidence>
<name>A0A1H3E7B1_9BURK</name>
<organism evidence="2 3">
    <name type="scientific">Delftia lacustris</name>
    <dbReference type="NCBI Taxonomy" id="558537"/>
    <lineage>
        <taxon>Bacteria</taxon>
        <taxon>Pseudomonadati</taxon>
        <taxon>Pseudomonadota</taxon>
        <taxon>Betaproteobacteria</taxon>
        <taxon>Burkholderiales</taxon>
        <taxon>Comamonadaceae</taxon>
        <taxon>Delftia</taxon>
    </lineage>
</organism>
<protein>
    <submittedName>
        <fullName evidence="2">Uncharacterized protein</fullName>
    </submittedName>
</protein>
<dbReference type="EMBL" id="CP065748">
    <property type="protein sequence ID" value="QPS78901.1"/>
    <property type="molecule type" value="Genomic_DNA"/>
</dbReference>
<sequence>MAVKISGLKPTISVPATLYLPVDEGRFGAHHFAVVFKRLGKARRDEINELIVVGKPATQPDGSQEVRRMTIPELLDEVVVGWEGMLGDEGTPVPYSRDERLAAEEAYPGLEQAMAVAWFDGLNVHQRDAATKNSVALSGITSASTAQTAIS</sequence>
<gene>
    <name evidence="1" type="ORF">I6G47_17895</name>
    <name evidence="2" type="ORF">SAMN05421547_10172</name>
</gene>
<dbReference type="AlphaFoldDB" id="A0A1H3E7B1"/>
<dbReference type="GeneID" id="94694884"/>
<dbReference type="Proteomes" id="UP000595064">
    <property type="component" value="Chromosome"/>
</dbReference>